<evidence type="ECO:0000313" key="3">
    <source>
        <dbReference type="WBParaSite" id="sdigi.contig1.g145.t1"/>
    </source>
</evidence>
<proteinExistence type="predicted"/>
<name>A0A915PBT2_9BILA</name>
<evidence type="ECO:0000313" key="2">
    <source>
        <dbReference type="Proteomes" id="UP000887581"/>
    </source>
</evidence>
<feature type="region of interest" description="Disordered" evidence="1">
    <location>
        <begin position="17"/>
        <end position="90"/>
    </location>
</feature>
<evidence type="ECO:0000256" key="1">
    <source>
        <dbReference type="SAM" id="MobiDB-lite"/>
    </source>
</evidence>
<dbReference type="AlphaFoldDB" id="A0A915PBT2"/>
<reference evidence="3" key="1">
    <citation type="submission" date="2022-11" db="UniProtKB">
        <authorList>
            <consortium name="WormBaseParasite"/>
        </authorList>
    </citation>
    <scope>IDENTIFICATION</scope>
</reference>
<accession>A0A915PBT2</accession>
<feature type="compositionally biased region" description="Low complexity" evidence="1">
    <location>
        <begin position="40"/>
        <end position="50"/>
    </location>
</feature>
<feature type="compositionally biased region" description="Polar residues" evidence="1">
    <location>
        <begin position="56"/>
        <end position="66"/>
    </location>
</feature>
<organism evidence="2 3">
    <name type="scientific">Setaria digitata</name>
    <dbReference type="NCBI Taxonomy" id="48799"/>
    <lineage>
        <taxon>Eukaryota</taxon>
        <taxon>Metazoa</taxon>
        <taxon>Ecdysozoa</taxon>
        <taxon>Nematoda</taxon>
        <taxon>Chromadorea</taxon>
        <taxon>Rhabditida</taxon>
        <taxon>Spirurina</taxon>
        <taxon>Spiruromorpha</taxon>
        <taxon>Filarioidea</taxon>
        <taxon>Setariidae</taxon>
        <taxon>Setaria</taxon>
    </lineage>
</organism>
<sequence>MGQFFGKIKNEKKEFLREDDVFSTPTGPKKIVRRVEMDPRSPTTTIPRTPIEVESTPKSSDSSVTPPRNKKKRQKLHEKLLRKSNVSSST</sequence>
<feature type="compositionally biased region" description="Basic residues" evidence="1">
    <location>
        <begin position="68"/>
        <end position="82"/>
    </location>
</feature>
<keyword evidence="2" id="KW-1185">Reference proteome</keyword>
<dbReference type="Proteomes" id="UP000887581">
    <property type="component" value="Unplaced"/>
</dbReference>
<protein>
    <submittedName>
        <fullName evidence="3">Uncharacterized protein</fullName>
    </submittedName>
</protein>
<dbReference type="WBParaSite" id="sdigi.contig1.g145.t1">
    <property type="protein sequence ID" value="sdigi.contig1.g145.t1"/>
    <property type="gene ID" value="sdigi.contig1.g145"/>
</dbReference>